<dbReference type="Proteomes" id="UP000004994">
    <property type="component" value="Chromosome 12"/>
</dbReference>
<proteinExistence type="predicted"/>
<keyword evidence="1" id="KW-0479">Metal-binding</keyword>
<name>A0A3Q7JXJ2_SOLLC</name>
<dbReference type="GO" id="GO:0008270">
    <property type="term" value="F:zinc ion binding"/>
    <property type="evidence" value="ECO:0007669"/>
    <property type="project" value="UniProtKB-KW"/>
</dbReference>
<keyword evidence="2 4" id="KW-0863">Zinc-finger</keyword>
<keyword evidence="7" id="KW-1185">Reference proteome</keyword>
<dbReference type="SMART" id="SM00575">
    <property type="entry name" value="ZnF_PMZ"/>
    <property type="match status" value="1"/>
</dbReference>
<evidence type="ECO:0000259" key="5">
    <source>
        <dbReference type="PROSITE" id="PS50966"/>
    </source>
</evidence>
<sequence length="441" mass="51016">MEEKKLKFYTFTLYHDRDDIKFAQSINFDEICIVIKMIEVTMYFHHHDECGTTYDNSEVDYSTIALYFKDKLQSDLTYKAMKLGFKSGLRPMIGLDGTLLKEKAKGQVFNNSFYPLAWGVIDKETNRTCTWFMQHFLELQNNERLKFISDMQKISKVCKVSGNGDNGYEVTEGADKHIVNLKEKKCTCRTWDLNGIPCPYAIKVMEHKKMIPKKEIHWYYSKEAALAVHKHKLQPVRGEPFWKCNLLHTIEPQKLVKLVGGPKLMREREKNEVVNRQGVWKQTRKRKVMTCSSCGEQNHNARGCEKAKQGKEPTKNINYKAPQPTQESQLEYVSSSIYFPVAKDDDEDPRLSPRSISKKTFLSRLRKRQNPQEPIESRVTGFRGDKFSVSEPTNIPIAPTDLNLKWTGCSYYKSATDVEAKKGLMLLLGVSSKTNYCFAYI</sequence>
<dbReference type="InterPro" id="IPR006564">
    <property type="entry name" value="Znf_PMZ"/>
</dbReference>
<reference evidence="6" key="2">
    <citation type="submission" date="2019-01" db="UniProtKB">
        <authorList>
            <consortium name="EnsemblPlants"/>
        </authorList>
    </citation>
    <scope>IDENTIFICATION</scope>
    <source>
        <strain evidence="6">cv. Heinz 1706</strain>
    </source>
</reference>
<dbReference type="PROSITE" id="PS50966">
    <property type="entry name" value="ZF_SWIM"/>
    <property type="match status" value="1"/>
</dbReference>
<evidence type="ECO:0000256" key="3">
    <source>
        <dbReference type="ARBA" id="ARBA00022833"/>
    </source>
</evidence>
<feature type="domain" description="SWIM-type" evidence="5">
    <location>
        <begin position="168"/>
        <end position="209"/>
    </location>
</feature>
<dbReference type="InterPro" id="IPR007527">
    <property type="entry name" value="Znf_SWIM"/>
</dbReference>
<evidence type="ECO:0000313" key="7">
    <source>
        <dbReference type="Proteomes" id="UP000004994"/>
    </source>
</evidence>
<organism evidence="6">
    <name type="scientific">Solanum lycopersicum</name>
    <name type="common">Tomato</name>
    <name type="synonym">Lycopersicon esculentum</name>
    <dbReference type="NCBI Taxonomy" id="4081"/>
    <lineage>
        <taxon>Eukaryota</taxon>
        <taxon>Viridiplantae</taxon>
        <taxon>Streptophyta</taxon>
        <taxon>Embryophyta</taxon>
        <taxon>Tracheophyta</taxon>
        <taxon>Spermatophyta</taxon>
        <taxon>Magnoliopsida</taxon>
        <taxon>eudicotyledons</taxon>
        <taxon>Gunneridae</taxon>
        <taxon>Pentapetalae</taxon>
        <taxon>asterids</taxon>
        <taxon>lamiids</taxon>
        <taxon>Solanales</taxon>
        <taxon>Solanaceae</taxon>
        <taxon>Solanoideae</taxon>
        <taxon>Solaneae</taxon>
        <taxon>Solanum</taxon>
        <taxon>Solanum subgen. Lycopersicon</taxon>
    </lineage>
</organism>
<evidence type="ECO:0000256" key="1">
    <source>
        <dbReference type="ARBA" id="ARBA00022723"/>
    </source>
</evidence>
<evidence type="ECO:0000256" key="2">
    <source>
        <dbReference type="ARBA" id="ARBA00022771"/>
    </source>
</evidence>
<dbReference type="Pfam" id="PF04434">
    <property type="entry name" value="SWIM"/>
    <property type="match status" value="1"/>
</dbReference>
<protein>
    <recommendedName>
        <fullName evidence="5">SWIM-type domain-containing protein</fullName>
    </recommendedName>
</protein>
<dbReference type="STRING" id="4081.A0A3Q7JXJ2"/>
<evidence type="ECO:0000313" key="6">
    <source>
        <dbReference type="EnsemblPlants" id="Solyc12g070154.1.1"/>
    </source>
</evidence>
<dbReference type="PANTHER" id="PTHR31973:SF192">
    <property type="entry name" value="SWIM-TYPE DOMAIN-CONTAINING PROTEIN"/>
    <property type="match status" value="1"/>
</dbReference>
<reference evidence="6" key="1">
    <citation type="journal article" date="2012" name="Nature">
        <title>The tomato genome sequence provides insights into fleshy fruit evolution.</title>
        <authorList>
            <consortium name="Tomato Genome Consortium"/>
        </authorList>
    </citation>
    <scope>NUCLEOTIDE SEQUENCE [LARGE SCALE GENOMIC DNA]</scope>
    <source>
        <strain evidence="6">cv. Heinz 1706</strain>
    </source>
</reference>
<accession>A0A3Q7JXJ2</accession>
<evidence type="ECO:0000256" key="4">
    <source>
        <dbReference type="PROSITE-ProRule" id="PRU00325"/>
    </source>
</evidence>
<dbReference type="InParanoid" id="A0A3Q7JXJ2"/>
<dbReference type="Gramene" id="Solyc12g070154.1.1">
    <property type="protein sequence ID" value="Solyc12g070154.1.1"/>
    <property type="gene ID" value="Solyc12g070154.1"/>
</dbReference>
<dbReference type="AlphaFoldDB" id="A0A3Q7JXJ2"/>
<dbReference type="EnsemblPlants" id="Solyc12g070154.1.1">
    <property type="protein sequence ID" value="Solyc12g070154.1.1"/>
    <property type="gene ID" value="Solyc12g070154.1"/>
</dbReference>
<keyword evidence="3" id="KW-0862">Zinc</keyword>
<dbReference type="PANTHER" id="PTHR31973">
    <property type="entry name" value="POLYPROTEIN, PUTATIVE-RELATED"/>
    <property type="match status" value="1"/>
</dbReference>